<dbReference type="PANTHER" id="PTHR19965:SF35">
    <property type="entry name" value="RNA ANNEALING PROTEIN YRA1"/>
    <property type="match status" value="1"/>
</dbReference>
<evidence type="ECO:0000256" key="2">
    <source>
        <dbReference type="PROSITE-ProRule" id="PRU00176"/>
    </source>
</evidence>
<dbReference type="InterPro" id="IPR035979">
    <property type="entry name" value="RBD_domain_sf"/>
</dbReference>
<dbReference type="GO" id="GO:0003729">
    <property type="term" value="F:mRNA binding"/>
    <property type="evidence" value="ECO:0007669"/>
    <property type="project" value="TreeGrafter"/>
</dbReference>
<comment type="caution">
    <text evidence="4">The sequence shown here is derived from an EMBL/GenBank/DDBJ whole genome shotgun (WGS) entry which is preliminary data.</text>
</comment>
<dbReference type="Gene3D" id="3.30.70.330">
    <property type="match status" value="1"/>
</dbReference>
<accession>A0AAN8ZUW6</accession>
<gene>
    <name evidence="4" type="ORF">SK128_000391</name>
</gene>
<proteinExistence type="predicted"/>
<evidence type="ECO:0000259" key="3">
    <source>
        <dbReference type="PROSITE" id="PS50102"/>
    </source>
</evidence>
<name>A0AAN8ZUW6_HALRR</name>
<keyword evidence="1 2" id="KW-0694">RNA-binding</keyword>
<protein>
    <recommendedName>
        <fullName evidence="3">RRM domain-containing protein</fullName>
    </recommendedName>
</protein>
<dbReference type="AlphaFoldDB" id="A0AAN8ZUW6"/>
<dbReference type="Proteomes" id="UP001381693">
    <property type="component" value="Unassembled WGS sequence"/>
</dbReference>
<dbReference type="Pfam" id="PF00076">
    <property type="entry name" value="RRM_1"/>
    <property type="match status" value="1"/>
</dbReference>
<evidence type="ECO:0000313" key="5">
    <source>
        <dbReference type="Proteomes" id="UP001381693"/>
    </source>
</evidence>
<feature type="non-terminal residue" evidence="4">
    <location>
        <position position="1"/>
    </location>
</feature>
<dbReference type="PROSITE" id="PS50102">
    <property type="entry name" value="RRM"/>
    <property type="match status" value="1"/>
</dbReference>
<feature type="domain" description="RRM" evidence="3">
    <location>
        <begin position="35"/>
        <end position="112"/>
    </location>
</feature>
<dbReference type="SMART" id="SM00360">
    <property type="entry name" value="RRM"/>
    <property type="match status" value="1"/>
</dbReference>
<organism evidence="4 5">
    <name type="scientific">Halocaridina rubra</name>
    <name type="common">Hawaiian red shrimp</name>
    <dbReference type="NCBI Taxonomy" id="373956"/>
    <lineage>
        <taxon>Eukaryota</taxon>
        <taxon>Metazoa</taxon>
        <taxon>Ecdysozoa</taxon>
        <taxon>Arthropoda</taxon>
        <taxon>Crustacea</taxon>
        <taxon>Multicrustacea</taxon>
        <taxon>Malacostraca</taxon>
        <taxon>Eumalacostraca</taxon>
        <taxon>Eucarida</taxon>
        <taxon>Decapoda</taxon>
        <taxon>Pleocyemata</taxon>
        <taxon>Caridea</taxon>
        <taxon>Atyoidea</taxon>
        <taxon>Atyidae</taxon>
        <taxon>Halocaridina</taxon>
    </lineage>
</organism>
<dbReference type="InterPro" id="IPR051229">
    <property type="entry name" value="ALYREF_mRNA_export"/>
</dbReference>
<dbReference type="GO" id="GO:0005634">
    <property type="term" value="C:nucleus"/>
    <property type="evidence" value="ECO:0007669"/>
    <property type="project" value="TreeGrafter"/>
</dbReference>
<dbReference type="SUPFAM" id="SSF54928">
    <property type="entry name" value="RNA-binding domain, RBD"/>
    <property type="match status" value="1"/>
</dbReference>
<keyword evidence="5" id="KW-1185">Reference proteome</keyword>
<dbReference type="InterPro" id="IPR012677">
    <property type="entry name" value="Nucleotide-bd_a/b_plait_sf"/>
</dbReference>
<evidence type="ECO:0000313" key="4">
    <source>
        <dbReference type="EMBL" id="KAK7058686.1"/>
    </source>
</evidence>
<sequence length="173" mass="19564">LKMSRLVYLSKVFTCEGRIAKIKQDKLFYGMSQPSKILIINLHPLVTVSDVKKFFSSLGRVIEVVVYYSTSGGSMRRAYVLYARASDASKAIKLFDGVSIQGCPMRIRGMKETGAEVRGKAIPVVLRRLSSRMLQISKRRVFPFGPSLRLTPKLKHFELRPALGHSRSRLVFE</sequence>
<evidence type="ECO:0000256" key="1">
    <source>
        <dbReference type="ARBA" id="ARBA00022884"/>
    </source>
</evidence>
<dbReference type="GO" id="GO:0006406">
    <property type="term" value="P:mRNA export from nucleus"/>
    <property type="evidence" value="ECO:0007669"/>
    <property type="project" value="TreeGrafter"/>
</dbReference>
<dbReference type="EMBL" id="JAXCGZ010021147">
    <property type="protein sequence ID" value="KAK7058686.1"/>
    <property type="molecule type" value="Genomic_DNA"/>
</dbReference>
<dbReference type="PANTHER" id="PTHR19965">
    <property type="entry name" value="RNA AND EXPORT FACTOR BINDING PROTEIN"/>
    <property type="match status" value="1"/>
</dbReference>
<reference evidence="4 5" key="1">
    <citation type="submission" date="2023-11" db="EMBL/GenBank/DDBJ databases">
        <title>Halocaridina rubra genome assembly.</title>
        <authorList>
            <person name="Smith C."/>
        </authorList>
    </citation>
    <scope>NUCLEOTIDE SEQUENCE [LARGE SCALE GENOMIC DNA]</scope>
    <source>
        <strain evidence="4">EP-1</strain>
        <tissue evidence="4">Whole</tissue>
    </source>
</reference>
<dbReference type="InterPro" id="IPR000504">
    <property type="entry name" value="RRM_dom"/>
</dbReference>